<keyword evidence="5 6" id="KW-0472">Membrane</keyword>
<dbReference type="KEGG" id="bkw:BkAM31D_20265"/>
<dbReference type="STRING" id="199441.BkAM31D_20265"/>
<dbReference type="Proteomes" id="UP000193006">
    <property type="component" value="Chromosome"/>
</dbReference>
<dbReference type="Pfam" id="PF06271">
    <property type="entry name" value="RDD"/>
    <property type="match status" value="1"/>
</dbReference>
<evidence type="ECO:0000256" key="5">
    <source>
        <dbReference type="ARBA" id="ARBA00023136"/>
    </source>
</evidence>
<evidence type="ECO:0000256" key="6">
    <source>
        <dbReference type="SAM" id="Phobius"/>
    </source>
</evidence>
<sequence length="137" mass="15537">MKGKLKRVLSAGIDLLFILIFDFLFYQIIGKWLFDSDLFSTLVGHLCGILILTFVTVSRGGASFGKRLLGLNLSRNKQKLSFFRCLARYLFAYFAYMYTFGTVLFVSVIMLAFRKDNRMLHDLVTGTSVHQASKGGK</sequence>
<keyword evidence="4 6" id="KW-1133">Transmembrane helix</keyword>
<evidence type="ECO:0000256" key="3">
    <source>
        <dbReference type="ARBA" id="ARBA00022692"/>
    </source>
</evidence>
<dbReference type="AlphaFoldDB" id="A0A1X9MHK1"/>
<feature type="transmembrane region" description="Helical" evidence="6">
    <location>
        <begin position="86"/>
        <end position="113"/>
    </location>
</feature>
<dbReference type="RefSeq" id="WP_066156638.1">
    <property type="nucleotide sequence ID" value="NZ_CP020814.1"/>
</dbReference>
<dbReference type="EMBL" id="CP020814">
    <property type="protein sequence ID" value="ARK31990.1"/>
    <property type="molecule type" value="Genomic_DNA"/>
</dbReference>
<keyword evidence="2" id="KW-1003">Cell membrane</keyword>
<proteinExistence type="predicted"/>
<accession>A0A1X9MHK1</accession>
<feature type="transmembrane region" description="Helical" evidence="6">
    <location>
        <begin position="12"/>
        <end position="30"/>
    </location>
</feature>
<dbReference type="InterPro" id="IPR010432">
    <property type="entry name" value="RDD"/>
</dbReference>
<dbReference type="PANTHER" id="PTHR36115:SF6">
    <property type="entry name" value="PROLINE-RICH ANTIGEN HOMOLOG"/>
    <property type="match status" value="1"/>
</dbReference>
<evidence type="ECO:0000259" key="7">
    <source>
        <dbReference type="Pfam" id="PF06271"/>
    </source>
</evidence>
<evidence type="ECO:0000313" key="8">
    <source>
        <dbReference type="EMBL" id="ARK31990.1"/>
    </source>
</evidence>
<gene>
    <name evidence="8" type="ORF">BkAM31D_20265</name>
</gene>
<evidence type="ECO:0000256" key="2">
    <source>
        <dbReference type="ARBA" id="ARBA00022475"/>
    </source>
</evidence>
<keyword evidence="9" id="KW-1185">Reference proteome</keyword>
<feature type="transmembrane region" description="Helical" evidence="6">
    <location>
        <begin position="42"/>
        <end position="65"/>
    </location>
</feature>
<keyword evidence="3 6" id="KW-0812">Transmembrane</keyword>
<feature type="domain" description="RDD" evidence="7">
    <location>
        <begin position="5"/>
        <end position="125"/>
    </location>
</feature>
<comment type="subcellular location">
    <subcellularLocation>
        <location evidence="1">Cell membrane</location>
        <topology evidence="1">Multi-pass membrane protein</topology>
    </subcellularLocation>
</comment>
<evidence type="ECO:0000313" key="9">
    <source>
        <dbReference type="Proteomes" id="UP000193006"/>
    </source>
</evidence>
<evidence type="ECO:0000256" key="1">
    <source>
        <dbReference type="ARBA" id="ARBA00004651"/>
    </source>
</evidence>
<protein>
    <submittedName>
        <fullName evidence="8">RDD family protein</fullName>
    </submittedName>
</protein>
<evidence type="ECO:0000256" key="4">
    <source>
        <dbReference type="ARBA" id="ARBA00022989"/>
    </source>
</evidence>
<organism evidence="8 9">
    <name type="scientific">Halalkalibacter krulwichiae</name>
    <dbReference type="NCBI Taxonomy" id="199441"/>
    <lineage>
        <taxon>Bacteria</taxon>
        <taxon>Bacillati</taxon>
        <taxon>Bacillota</taxon>
        <taxon>Bacilli</taxon>
        <taxon>Bacillales</taxon>
        <taxon>Bacillaceae</taxon>
        <taxon>Halalkalibacter</taxon>
    </lineage>
</organism>
<dbReference type="PANTHER" id="PTHR36115">
    <property type="entry name" value="PROLINE-RICH ANTIGEN HOMOLOG-RELATED"/>
    <property type="match status" value="1"/>
</dbReference>
<dbReference type="GO" id="GO:0005886">
    <property type="term" value="C:plasma membrane"/>
    <property type="evidence" value="ECO:0007669"/>
    <property type="project" value="UniProtKB-SubCell"/>
</dbReference>
<dbReference type="InterPro" id="IPR051791">
    <property type="entry name" value="Pra-immunoreactive"/>
</dbReference>
<reference evidence="8 9" key="1">
    <citation type="submission" date="2017-04" db="EMBL/GenBank/DDBJ databases">
        <title>Bacillus krulwichiae AM31D Genome sequencing and assembly.</title>
        <authorList>
            <person name="Krulwich T.A."/>
            <person name="Anastor L."/>
            <person name="Ehrlich R."/>
            <person name="Ehrlich G.D."/>
            <person name="Janto B."/>
        </authorList>
    </citation>
    <scope>NUCLEOTIDE SEQUENCE [LARGE SCALE GENOMIC DNA]</scope>
    <source>
        <strain evidence="8 9">AM31D</strain>
    </source>
</reference>
<name>A0A1X9MHK1_9BACI</name>